<evidence type="ECO:0000256" key="5">
    <source>
        <dbReference type="ARBA" id="ARBA00023136"/>
    </source>
</evidence>
<evidence type="ECO:0000256" key="3">
    <source>
        <dbReference type="ARBA" id="ARBA00022692"/>
    </source>
</evidence>
<feature type="transmembrane region" description="Helical" evidence="6">
    <location>
        <begin position="176"/>
        <end position="197"/>
    </location>
</feature>
<accession>A0A078AYY4</accession>
<feature type="transmembrane region" description="Helical" evidence="6">
    <location>
        <begin position="41"/>
        <end position="58"/>
    </location>
</feature>
<keyword evidence="8" id="KW-1185">Reference proteome</keyword>
<feature type="transmembrane region" description="Helical" evidence="6">
    <location>
        <begin position="151"/>
        <end position="170"/>
    </location>
</feature>
<dbReference type="FunCoup" id="A0A078AYY4">
    <property type="interactions" value="15"/>
</dbReference>
<dbReference type="EMBL" id="CCKQ01015814">
    <property type="protein sequence ID" value="CDW87655.1"/>
    <property type="molecule type" value="Genomic_DNA"/>
</dbReference>
<evidence type="ECO:0000256" key="2">
    <source>
        <dbReference type="ARBA" id="ARBA00010350"/>
    </source>
</evidence>
<comment type="similarity">
    <text evidence="2 6">Belongs to the BI1 family.</text>
</comment>
<protein>
    <recommendedName>
        <fullName evidence="9">Bax inhibitor 1</fullName>
    </recommendedName>
</protein>
<dbReference type="OrthoDB" id="312305at2759"/>
<evidence type="ECO:0000313" key="8">
    <source>
        <dbReference type="Proteomes" id="UP000039865"/>
    </source>
</evidence>
<evidence type="ECO:0000256" key="4">
    <source>
        <dbReference type="ARBA" id="ARBA00022989"/>
    </source>
</evidence>
<sequence length="250" mass="28558">MNRHQQSSMFSNFFNRDRPSMSSVFSLSDISEKTQAHLTKVYTMIMACSIVCAAGMYVNATLILSGFLMTILSIILSVYLIYQINNRNNSEESRMLYLATLAFQLGYLVGPAIHHIAEVNPKLLIQALLYTGIAFTSFSAISLFSKRRSMLFVGGIIVTMVQCMVLYRLISWLTGFGGFGLTYIMCGLFVACLYIIYDTQVIIERAERGDKDVPTHTMMLFLDLFDLFIRIVQILQKLQENENRNRRRKD</sequence>
<proteinExistence type="inferred from homology"/>
<name>A0A078AYY4_STYLE</name>
<evidence type="ECO:0008006" key="9">
    <source>
        <dbReference type="Google" id="ProtNLM"/>
    </source>
</evidence>
<organism evidence="7 8">
    <name type="scientific">Stylonychia lemnae</name>
    <name type="common">Ciliate</name>
    <dbReference type="NCBI Taxonomy" id="5949"/>
    <lineage>
        <taxon>Eukaryota</taxon>
        <taxon>Sar</taxon>
        <taxon>Alveolata</taxon>
        <taxon>Ciliophora</taxon>
        <taxon>Intramacronucleata</taxon>
        <taxon>Spirotrichea</taxon>
        <taxon>Stichotrichia</taxon>
        <taxon>Sporadotrichida</taxon>
        <taxon>Oxytrichidae</taxon>
        <taxon>Stylonychinae</taxon>
        <taxon>Stylonychia</taxon>
    </lineage>
</organism>
<dbReference type="Pfam" id="PF01027">
    <property type="entry name" value="Bax1-I"/>
    <property type="match status" value="1"/>
</dbReference>
<evidence type="ECO:0000313" key="7">
    <source>
        <dbReference type="EMBL" id="CDW87655.1"/>
    </source>
</evidence>
<feature type="transmembrane region" description="Helical" evidence="6">
    <location>
        <begin position="96"/>
        <end position="117"/>
    </location>
</feature>
<keyword evidence="3 6" id="KW-0812">Transmembrane</keyword>
<gene>
    <name evidence="7" type="primary">Contig14903.g15873</name>
    <name evidence="7" type="ORF">STYLEM_16765</name>
</gene>
<keyword evidence="4 6" id="KW-1133">Transmembrane helix</keyword>
<dbReference type="InterPro" id="IPR006214">
    <property type="entry name" value="Bax_inhibitor_1-related"/>
</dbReference>
<keyword evidence="5 6" id="KW-0472">Membrane</keyword>
<reference evidence="7 8" key="1">
    <citation type="submission" date="2014-06" db="EMBL/GenBank/DDBJ databases">
        <authorList>
            <person name="Swart Estienne"/>
        </authorList>
    </citation>
    <scope>NUCLEOTIDE SEQUENCE [LARGE SCALE GENOMIC DNA]</scope>
    <source>
        <strain evidence="7 8">130c</strain>
    </source>
</reference>
<feature type="transmembrane region" description="Helical" evidence="6">
    <location>
        <begin position="64"/>
        <end position="84"/>
    </location>
</feature>
<comment type="subcellular location">
    <subcellularLocation>
        <location evidence="1">Membrane</location>
        <topology evidence="1">Multi-pass membrane protein</topology>
    </subcellularLocation>
</comment>
<dbReference type="OMA" id="SRDFIMH"/>
<dbReference type="Proteomes" id="UP000039865">
    <property type="component" value="Unassembled WGS sequence"/>
</dbReference>
<dbReference type="InParanoid" id="A0A078AYY4"/>
<feature type="transmembrane region" description="Helical" evidence="6">
    <location>
        <begin position="123"/>
        <end position="144"/>
    </location>
</feature>
<dbReference type="PANTHER" id="PTHR23291">
    <property type="entry name" value="BAX INHIBITOR-RELATED"/>
    <property type="match status" value="1"/>
</dbReference>
<evidence type="ECO:0000256" key="6">
    <source>
        <dbReference type="RuleBase" id="RU004379"/>
    </source>
</evidence>
<dbReference type="AlphaFoldDB" id="A0A078AYY4"/>
<dbReference type="GO" id="GO:0016020">
    <property type="term" value="C:membrane"/>
    <property type="evidence" value="ECO:0007669"/>
    <property type="project" value="UniProtKB-SubCell"/>
</dbReference>
<dbReference type="PANTHER" id="PTHR23291:SF32">
    <property type="entry name" value="BAX INHIBITOR 1"/>
    <property type="match status" value="1"/>
</dbReference>
<evidence type="ECO:0000256" key="1">
    <source>
        <dbReference type="ARBA" id="ARBA00004141"/>
    </source>
</evidence>